<comment type="subcellular location">
    <subcellularLocation>
        <location evidence="1">Membrane</location>
        <topology evidence="1">Multi-pass membrane protein</topology>
    </subcellularLocation>
</comment>
<evidence type="ECO:0000256" key="1">
    <source>
        <dbReference type="ARBA" id="ARBA00004141"/>
    </source>
</evidence>
<evidence type="ECO:0000313" key="7">
    <source>
        <dbReference type="EMBL" id="MDG9699405.1"/>
    </source>
</evidence>
<evidence type="ECO:0000256" key="5">
    <source>
        <dbReference type="SAM" id="MobiDB-lite"/>
    </source>
</evidence>
<dbReference type="GO" id="GO:0016020">
    <property type="term" value="C:membrane"/>
    <property type="evidence" value="ECO:0007669"/>
    <property type="project" value="UniProtKB-SubCell"/>
</dbReference>
<dbReference type="PANTHER" id="PTHR36926">
    <property type="entry name" value="COLICIN V PRODUCTION PROTEIN"/>
    <property type="match status" value="1"/>
</dbReference>
<dbReference type="AlphaFoldDB" id="A0AAW6RGN7"/>
<dbReference type="InterPro" id="IPR052719">
    <property type="entry name" value="CvpA-like"/>
</dbReference>
<evidence type="ECO:0000256" key="3">
    <source>
        <dbReference type="ARBA" id="ARBA00022989"/>
    </source>
</evidence>
<feature type="compositionally biased region" description="Pro residues" evidence="5">
    <location>
        <begin position="202"/>
        <end position="213"/>
    </location>
</feature>
<dbReference type="Proteomes" id="UP001237156">
    <property type="component" value="Unassembled WGS sequence"/>
</dbReference>
<feature type="transmembrane region" description="Helical" evidence="6">
    <location>
        <begin position="38"/>
        <end position="58"/>
    </location>
</feature>
<feature type="compositionally biased region" description="Pro residues" evidence="5">
    <location>
        <begin position="256"/>
        <end position="281"/>
    </location>
</feature>
<keyword evidence="3 6" id="KW-1133">Transmembrane helix</keyword>
<dbReference type="GO" id="GO:0009403">
    <property type="term" value="P:toxin biosynthetic process"/>
    <property type="evidence" value="ECO:0007669"/>
    <property type="project" value="InterPro"/>
</dbReference>
<name>A0AAW6RGN7_9BURK</name>
<evidence type="ECO:0000256" key="2">
    <source>
        <dbReference type="ARBA" id="ARBA00022692"/>
    </source>
</evidence>
<keyword evidence="8" id="KW-1185">Reference proteome</keyword>
<sequence>MSAEIFPTPLDWVALAVLLVSLLAGFMRGFLIEAIALCGWVGGFFLARAFAADVAAWLPMENSLPGVRLAAGFALIYVLAVFAGGFVAWMMSRGAEAVGLRAVDRGLGAVFGVCRALFIVVLMVWLCGATPLARKPWWPHSWSLRVASGFVPLLPKEPPSLPPADAWAALLHDPSLLGGGAPASVPAHPAAAAPAAPQAASAPPPDVAPPPAQAAPVAPAAPIAPAEPAGHGARPHRAHGTEHGAHGRRHATPAPVSVPAPAVAPAPVPAPTPAVAPPPAQAQPAAAEPQPAERRSITLRQGVHY</sequence>
<feature type="transmembrane region" description="Helical" evidence="6">
    <location>
        <begin position="12"/>
        <end position="31"/>
    </location>
</feature>
<feature type="transmembrane region" description="Helical" evidence="6">
    <location>
        <begin position="102"/>
        <end position="126"/>
    </location>
</feature>
<organism evidence="7 8">
    <name type="scientific">Ottowia cancrivicina</name>
    <dbReference type="NCBI Taxonomy" id="3040346"/>
    <lineage>
        <taxon>Bacteria</taxon>
        <taxon>Pseudomonadati</taxon>
        <taxon>Pseudomonadota</taxon>
        <taxon>Betaproteobacteria</taxon>
        <taxon>Burkholderiales</taxon>
        <taxon>Comamonadaceae</taxon>
        <taxon>Ottowia</taxon>
    </lineage>
</organism>
<feature type="compositionally biased region" description="Low complexity" evidence="5">
    <location>
        <begin position="182"/>
        <end position="201"/>
    </location>
</feature>
<dbReference type="RefSeq" id="WP_279524311.1">
    <property type="nucleotide sequence ID" value="NZ_JARVII010000011.1"/>
</dbReference>
<feature type="region of interest" description="Disordered" evidence="5">
    <location>
        <begin position="181"/>
        <end position="305"/>
    </location>
</feature>
<dbReference type="PANTHER" id="PTHR36926:SF1">
    <property type="entry name" value="COLICIN V PRODUCTION PROTEIN"/>
    <property type="match status" value="1"/>
</dbReference>
<feature type="compositionally biased region" description="Low complexity" evidence="5">
    <location>
        <begin position="214"/>
        <end position="229"/>
    </location>
</feature>
<comment type="caution">
    <text evidence="7">The sequence shown here is derived from an EMBL/GenBank/DDBJ whole genome shotgun (WGS) entry which is preliminary data.</text>
</comment>
<proteinExistence type="predicted"/>
<dbReference type="InterPro" id="IPR003825">
    <property type="entry name" value="Colicin-V_CvpA"/>
</dbReference>
<evidence type="ECO:0000313" key="8">
    <source>
        <dbReference type="Proteomes" id="UP001237156"/>
    </source>
</evidence>
<accession>A0AAW6RGN7</accession>
<gene>
    <name evidence="7" type="ORF">QB898_06690</name>
</gene>
<evidence type="ECO:0000256" key="4">
    <source>
        <dbReference type="ARBA" id="ARBA00023136"/>
    </source>
</evidence>
<dbReference type="EMBL" id="JARVII010000011">
    <property type="protein sequence ID" value="MDG9699405.1"/>
    <property type="molecule type" value="Genomic_DNA"/>
</dbReference>
<keyword evidence="2 6" id="KW-0812">Transmembrane</keyword>
<evidence type="ECO:0000256" key="6">
    <source>
        <dbReference type="SAM" id="Phobius"/>
    </source>
</evidence>
<feature type="transmembrane region" description="Helical" evidence="6">
    <location>
        <begin position="70"/>
        <end position="90"/>
    </location>
</feature>
<dbReference type="Pfam" id="PF02674">
    <property type="entry name" value="Colicin_V"/>
    <property type="match status" value="1"/>
</dbReference>
<keyword evidence="4 6" id="KW-0472">Membrane</keyword>
<protein>
    <submittedName>
        <fullName evidence="7">CvpA family protein</fullName>
    </submittedName>
</protein>
<reference evidence="7 8" key="1">
    <citation type="submission" date="2023-04" db="EMBL/GenBank/DDBJ databases">
        <title>Ottowia paracancer sp. nov., isolated from human stomach.</title>
        <authorList>
            <person name="Song Y."/>
        </authorList>
    </citation>
    <scope>NUCLEOTIDE SEQUENCE [LARGE SCALE GENOMIC DNA]</scope>
    <source>
        <strain evidence="7 8">10c7w1</strain>
    </source>
</reference>